<name>A0ABD0M8B6_9CAEN</name>
<organism evidence="1 2">
    <name type="scientific">Batillaria attramentaria</name>
    <dbReference type="NCBI Taxonomy" id="370345"/>
    <lineage>
        <taxon>Eukaryota</taxon>
        <taxon>Metazoa</taxon>
        <taxon>Spiralia</taxon>
        <taxon>Lophotrochozoa</taxon>
        <taxon>Mollusca</taxon>
        <taxon>Gastropoda</taxon>
        <taxon>Caenogastropoda</taxon>
        <taxon>Sorbeoconcha</taxon>
        <taxon>Cerithioidea</taxon>
        <taxon>Batillariidae</taxon>
        <taxon>Batillaria</taxon>
    </lineage>
</organism>
<sequence length="88" mass="9886">MEYPHGTFYGHDPPKSPFIQYEEARMRDTDGRLLPQADSGTGSENVATVTHSHFDCLIRPPLPLPCLTSGYASRINSNMYNSDQKRTV</sequence>
<dbReference type="AlphaFoldDB" id="A0ABD0M8B6"/>
<evidence type="ECO:0000313" key="1">
    <source>
        <dbReference type="EMBL" id="KAK7508190.1"/>
    </source>
</evidence>
<gene>
    <name evidence="1" type="ORF">BaRGS_00000429</name>
</gene>
<accession>A0ABD0M8B6</accession>
<evidence type="ECO:0000313" key="2">
    <source>
        <dbReference type="Proteomes" id="UP001519460"/>
    </source>
</evidence>
<reference evidence="1 2" key="1">
    <citation type="journal article" date="2023" name="Sci. Data">
        <title>Genome assembly of the Korean intertidal mud-creeper Batillaria attramentaria.</title>
        <authorList>
            <person name="Patra A.K."/>
            <person name="Ho P.T."/>
            <person name="Jun S."/>
            <person name="Lee S.J."/>
            <person name="Kim Y."/>
            <person name="Won Y.J."/>
        </authorList>
    </citation>
    <scope>NUCLEOTIDE SEQUENCE [LARGE SCALE GENOMIC DNA]</scope>
    <source>
        <strain evidence="1">Wonlab-2016</strain>
    </source>
</reference>
<protein>
    <submittedName>
        <fullName evidence="1">Uncharacterized protein</fullName>
    </submittedName>
</protein>
<dbReference type="Proteomes" id="UP001519460">
    <property type="component" value="Unassembled WGS sequence"/>
</dbReference>
<comment type="caution">
    <text evidence="1">The sequence shown here is derived from an EMBL/GenBank/DDBJ whole genome shotgun (WGS) entry which is preliminary data.</text>
</comment>
<dbReference type="EMBL" id="JACVVK020000002">
    <property type="protein sequence ID" value="KAK7508190.1"/>
    <property type="molecule type" value="Genomic_DNA"/>
</dbReference>
<keyword evidence="2" id="KW-1185">Reference proteome</keyword>
<proteinExistence type="predicted"/>